<evidence type="ECO:0000256" key="6">
    <source>
        <dbReference type="ARBA" id="ARBA00023242"/>
    </source>
</evidence>
<comment type="subcellular location">
    <subcellularLocation>
        <location evidence="1 7">Nucleus</location>
    </subcellularLocation>
</comment>
<dbReference type="InParanoid" id="A0A3N4M238"/>
<sequence>MVLLVKKIIRERISESLYWKEQTFRLNCPAATLSDRAVELTYIGGQYGDQKPTPFLCLVFKLLQLMPEREIVLQYLHDTDFKYLRSAVDIFKILEKLKLRGQAGFRLTYMDEFIDDLLTNDRVCDIALPRVPTRAQLEDLDKLEPRESALESEIESGDESVASGGEDD</sequence>
<keyword evidence="3 7" id="KW-0507">mRNA processing</keyword>
<dbReference type="EMBL" id="ML121542">
    <property type="protein sequence ID" value="RPB24355.1"/>
    <property type="molecule type" value="Genomic_DNA"/>
</dbReference>
<reference evidence="9 10" key="1">
    <citation type="journal article" date="2018" name="Nat. Ecol. Evol.">
        <title>Pezizomycetes genomes reveal the molecular basis of ectomycorrhizal truffle lifestyle.</title>
        <authorList>
            <person name="Murat C."/>
            <person name="Payen T."/>
            <person name="Noel B."/>
            <person name="Kuo A."/>
            <person name="Morin E."/>
            <person name="Chen J."/>
            <person name="Kohler A."/>
            <person name="Krizsan K."/>
            <person name="Balestrini R."/>
            <person name="Da Silva C."/>
            <person name="Montanini B."/>
            <person name="Hainaut M."/>
            <person name="Levati E."/>
            <person name="Barry K.W."/>
            <person name="Belfiori B."/>
            <person name="Cichocki N."/>
            <person name="Clum A."/>
            <person name="Dockter R.B."/>
            <person name="Fauchery L."/>
            <person name="Guy J."/>
            <person name="Iotti M."/>
            <person name="Le Tacon F."/>
            <person name="Lindquist E.A."/>
            <person name="Lipzen A."/>
            <person name="Malagnac F."/>
            <person name="Mello A."/>
            <person name="Molinier V."/>
            <person name="Miyauchi S."/>
            <person name="Poulain J."/>
            <person name="Riccioni C."/>
            <person name="Rubini A."/>
            <person name="Sitrit Y."/>
            <person name="Splivallo R."/>
            <person name="Traeger S."/>
            <person name="Wang M."/>
            <person name="Zifcakova L."/>
            <person name="Wipf D."/>
            <person name="Zambonelli A."/>
            <person name="Paolocci F."/>
            <person name="Nowrousian M."/>
            <person name="Ottonello S."/>
            <person name="Baldrian P."/>
            <person name="Spatafora J.W."/>
            <person name="Henrissat B."/>
            <person name="Nagy L.G."/>
            <person name="Aury J.M."/>
            <person name="Wincker P."/>
            <person name="Grigoriev I.V."/>
            <person name="Bonfante P."/>
            <person name="Martin F.M."/>
        </authorList>
    </citation>
    <scope>NUCLEOTIDE SEQUENCE [LARGE SCALE GENOMIC DNA]</scope>
    <source>
        <strain evidence="9 10">ATCC MYA-4762</strain>
    </source>
</reference>
<comment type="similarity">
    <text evidence="2 7">Belongs to the PRP38 family.</text>
</comment>
<dbReference type="GO" id="GO:0000398">
    <property type="term" value="P:mRNA splicing, via spliceosome"/>
    <property type="evidence" value="ECO:0007669"/>
    <property type="project" value="UniProtKB-UniRule"/>
</dbReference>
<keyword evidence="5 7" id="KW-0508">mRNA splicing</keyword>
<evidence type="ECO:0000256" key="4">
    <source>
        <dbReference type="ARBA" id="ARBA00022728"/>
    </source>
</evidence>
<evidence type="ECO:0000313" key="10">
    <source>
        <dbReference type="Proteomes" id="UP000267821"/>
    </source>
</evidence>
<evidence type="ECO:0000256" key="3">
    <source>
        <dbReference type="ARBA" id="ARBA00022664"/>
    </source>
</evidence>
<accession>A0A3N4M238</accession>
<evidence type="ECO:0000256" key="2">
    <source>
        <dbReference type="ARBA" id="ARBA00006164"/>
    </source>
</evidence>
<dbReference type="OrthoDB" id="190958at2759"/>
<dbReference type="GO" id="GO:0005681">
    <property type="term" value="C:spliceosomal complex"/>
    <property type="evidence" value="ECO:0007669"/>
    <property type="project" value="UniProtKB-KW"/>
</dbReference>
<evidence type="ECO:0000256" key="7">
    <source>
        <dbReference type="RuleBase" id="RU367025"/>
    </source>
</evidence>
<feature type="region of interest" description="Disordered" evidence="8">
    <location>
        <begin position="147"/>
        <end position="168"/>
    </location>
</feature>
<keyword evidence="6 7" id="KW-0539">Nucleus</keyword>
<dbReference type="PANTHER" id="PTHR23142">
    <property type="entry name" value="PRE-MRNA-SPLICING FACTOR 38A-RELATED"/>
    <property type="match status" value="1"/>
</dbReference>
<keyword evidence="10" id="KW-1185">Reference proteome</keyword>
<gene>
    <name evidence="9" type="ORF">L211DRAFT_861944</name>
</gene>
<name>A0A3N4M238_9PEZI</name>
<comment type="function">
    <text evidence="7">Required for pre-mRNA splicing.</text>
</comment>
<proteinExistence type="inferred from homology"/>
<dbReference type="Proteomes" id="UP000267821">
    <property type="component" value="Unassembled WGS sequence"/>
</dbReference>
<evidence type="ECO:0000256" key="1">
    <source>
        <dbReference type="ARBA" id="ARBA00004123"/>
    </source>
</evidence>
<evidence type="ECO:0000256" key="8">
    <source>
        <dbReference type="SAM" id="MobiDB-lite"/>
    </source>
</evidence>
<dbReference type="InterPro" id="IPR005037">
    <property type="entry name" value="PRP38"/>
</dbReference>
<evidence type="ECO:0000313" key="9">
    <source>
        <dbReference type="EMBL" id="RPB24355.1"/>
    </source>
</evidence>
<evidence type="ECO:0000256" key="5">
    <source>
        <dbReference type="ARBA" id="ARBA00023187"/>
    </source>
</evidence>
<protein>
    <recommendedName>
        <fullName evidence="7">Pre-mRNA-splicing factor 38</fullName>
    </recommendedName>
</protein>
<keyword evidence="4 7" id="KW-0747">Spliceosome</keyword>
<organism evidence="9 10">
    <name type="scientific">Terfezia boudieri ATCC MYA-4762</name>
    <dbReference type="NCBI Taxonomy" id="1051890"/>
    <lineage>
        <taxon>Eukaryota</taxon>
        <taxon>Fungi</taxon>
        <taxon>Dikarya</taxon>
        <taxon>Ascomycota</taxon>
        <taxon>Pezizomycotina</taxon>
        <taxon>Pezizomycetes</taxon>
        <taxon>Pezizales</taxon>
        <taxon>Pezizaceae</taxon>
        <taxon>Terfezia</taxon>
    </lineage>
</organism>
<dbReference type="Pfam" id="PF03371">
    <property type="entry name" value="PRP38"/>
    <property type="match status" value="2"/>
</dbReference>
<dbReference type="STRING" id="1051890.A0A3N4M238"/>
<dbReference type="AlphaFoldDB" id="A0A3N4M238"/>